<dbReference type="Pfam" id="PF00672">
    <property type="entry name" value="HAMP"/>
    <property type="match status" value="1"/>
</dbReference>
<dbReference type="SMART" id="SM00304">
    <property type="entry name" value="HAMP"/>
    <property type="match status" value="1"/>
</dbReference>
<evidence type="ECO:0000256" key="9">
    <source>
        <dbReference type="ARBA" id="ARBA00022777"/>
    </source>
</evidence>
<dbReference type="InterPro" id="IPR004358">
    <property type="entry name" value="Sig_transdc_His_kin-like_C"/>
</dbReference>
<evidence type="ECO:0000313" key="20">
    <source>
        <dbReference type="EMBL" id="NEW08683.1"/>
    </source>
</evidence>
<comment type="caution">
    <text evidence="20">The sequence shown here is derived from an EMBL/GenBank/DDBJ whole genome shotgun (WGS) entry which is preliminary data.</text>
</comment>
<feature type="domain" description="HAMP" evidence="19">
    <location>
        <begin position="185"/>
        <end position="237"/>
    </location>
</feature>
<protein>
    <recommendedName>
        <fullName evidence="16">Heme sensor protein HssS</fullName>
        <ecNumber evidence="3">2.7.13.3</ecNumber>
    </recommendedName>
</protein>
<dbReference type="Pfam" id="PF02518">
    <property type="entry name" value="HATPase_c"/>
    <property type="match status" value="1"/>
</dbReference>
<dbReference type="InterPro" id="IPR005467">
    <property type="entry name" value="His_kinase_dom"/>
</dbReference>
<dbReference type="InterPro" id="IPR003594">
    <property type="entry name" value="HATPase_dom"/>
</dbReference>
<dbReference type="SMART" id="SM00388">
    <property type="entry name" value="HisKA"/>
    <property type="match status" value="1"/>
</dbReference>
<evidence type="ECO:0000256" key="12">
    <source>
        <dbReference type="ARBA" id="ARBA00023012"/>
    </source>
</evidence>
<evidence type="ECO:0000256" key="17">
    <source>
        <dbReference type="SAM" id="Phobius"/>
    </source>
</evidence>
<keyword evidence="11 17" id="KW-1133">Transmembrane helix</keyword>
<dbReference type="InterPro" id="IPR036890">
    <property type="entry name" value="HATPase_C_sf"/>
</dbReference>
<accession>A0A6G4A2I6</accession>
<evidence type="ECO:0000256" key="16">
    <source>
        <dbReference type="ARBA" id="ARBA00040841"/>
    </source>
</evidence>
<evidence type="ECO:0000256" key="4">
    <source>
        <dbReference type="ARBA" id="ARBA00022475"/>
    </source>
</evidence>
<evidence type="ECO:0000256" key="1">
    <source>
        <dbReference type="ARBA" id="ARBA00000085"/>
    </source>
</evidence>
<dbReference type="PROSITE" id="PS50885">
    <property type="entry name" value="HAMP"/>
    <property type="match status" value="1"/>
</dbReference>
<dbReference type="Gene3D" id="6.10.340.10">
    <property type="match status" value="1"/>
</dbReference>
<evidence type="ECO:0000256" key="11">
    <source>
        <dbReference type="ARBA" id="ARBA00022989"/>
    </source>
</evidence>
<evidence type="ECO:0000256" key="15">
    <source>
        <dbReference type="ARBA" id="ARBA00037219"/>
    </source>
</evidence>
<evidence type="ECO:0000256" key="2">
    <source>
        <dbReference type="ARBA" id="ARBA00004651"/>
    </source>
</evidence>
<dbReference type="FunFam" id="3.30.565.10:FF:000006">
    <property type="entry name" value="Sensor histidine kinase WalK"/>
    <property type="match status" value="1"/>
</dbReference>
<dbReference type="InterPro" id="IPR003661">
    <property type="entry name" value="HisK_dim/P_dom"/>
</dbReference>
<dbReference type="InterPro" id="IPR050398">
    <property type="entry name" value="HssS/ArlS-like"/>
</dbReference>
<evidence type="ECO:0000259" key="18">
    <source>
        <dbReference type="PROSITE" id="PS50109"/>
    </source>
</evidence>
<dbReference type="CDD" id="cd00075">
    <property type="entry name" value="HATPase"/>
    <property type="match status" value="1"/>
</dbReference>
<dbReference type="PRINTS" id="PR00344">
    <property type="entry name" value="BCTRLSENSOR"/>
</dbReference>
<name>A0A6G4A2I6_9BACL</name>
<dbReference type="EMBL" id="JAAIKC010000010">
    <property type="protein sequence ID" value="NEW08683.1"/>
    <property type="molecule type" value="Genomic_DNA"/>
</dbReference>
<dbReference type="CDD" id="cd06225">
    <property type="entry name" value="HAMP"/>
    <property type="match status" value="1"/>
</dbReference>
<keyword evidence="6" id="KW-0808">Transferase</keyword>
<evidence type="ECO:0000256" key="7">
    <source>
        <dbReference type="ARBA" id="ARBA00022692"/>
    </source>
</evidence>
<evidence type="ECO:0000256" key="10">
    <source>
        <dbReference type="ARBA" id="ARBA00022840"/>
    </source>
</evidence>
<dbReference type="FunFam" id="1.10.287.130:FF:000001">
    <property type="entry name" value="Two-component sensor histidine kinase"/>
    <property type="match status" value="1"/>
</dbReference>
<keyword evidence="8" id="KW-0547">Nucleotide-binding</keyword>
<dbReference type="SUPFAM" id="SSF158472">
    <property type="entry name" value="HAMP domain-like"/>
    <property type="match status" value="1"/>
</dbReference>
<dbReference type="RefSeq" id="WP_163951779.1">
    <property type="nucleotide sequence ID" value="NZ_JAAIKC010000010.1"/>
</dbReference>
<dbReference type="SUPFAM" id="SSF55874">
    <property type="entry name" value="ATPase domain of HSP90 chaperone/DNA topoisomerase II/histidine kinase"/>
    <property type="match status" value="1"/>
</dbReference>
<feature type="transmembrane region" description="Helical" evidence="17">
    <location>
        <begin position="6"/>
        <end position="32"/>
    </location>
</feature>
<dbReference type="SMART" id="SM00387">
    <property type="entry name" value="HATPase_c"/>
    <property type="match status" value="1"/>
</dbReference>
<evidence type="ECO:0000259" key="19">
    <source>
        <dbReference type="PROSITE" id="PS50885"/>
    </source>
</evidence>
<dbReference type="GO" id="GO:0005886">
    <property type="term" value="C:plasma membrane"/>
    <property type="evidence" value="ECO:0007669"/>
    <property type="project" value="UniProtKB-SubCell"/>
</dbReference>
<dbReference type="PANTHER" id="PTHR45528:SF11">
    <property type="entry name" value="HISTIDINE KINASE"/>
    <property type="match status" value="1"/>
</dbReference>
<dbReference type="PROSITE" id="PS50109">
    <property type="entry name" value="HIS_KIN"/>
    <property type="match status" value="1"/>
</dbReference>
<evidence type="ECO:0000256" key="3">
    <source>
        <dbReference type="ARBA" id="ARBA00012438"/>
    </source>
</evidence>
<proteinExistence type="predicted"/>
<dbReference type="Pfam" id="PF00512">
    <property type="entry name" value="HisKA"/>
    <property type="match status" value="1"/>
</dbReference>
<feature type="transmembrane region" description="Helical" evidence="17">
    <location>
        <begin position="164"/>
        <end position="188"/>
    </location>
</feature>
<dbReference type="EC" id="2.7.13.3" evidence="3"/>
<keyword evidence="4" id="KW-1003">Cell membrane</keyword>
<dbReference type="CDD" id="cd00082">
    <property type="entry name" value="HisKA"/>
    <property type="match status" value="1"/>
</dbReference>
<evidence type="ECO:0000256" key="8">
    <source>
        <dbReference type="ARBA" id="ARBA00022741"/>
    </source>
</evidence>
<comment type="subcellular location">
    <subcellularLocation>
        <location evidence="2">Cell membrane</location>
        <topology evidence="2">Multi-pass membrane protein</topology>
    </subcellularLocation>
</comment>
<evidence type="ECO:0000256" key="5">
    <source>
        <dbReference type="ARBA" id="ARBA00022553"/>
    </source>
</evidence>
<dbReference type="InterPro" id="IPR036097">
    <property type="entry name" value="HisK_dim/P_sf"/>
</dbReference>
<evidence type="ECO:0000256" key="13">
    <source>
        <dbReference type="ARBA" id="ARBA00023026"/>
    </source>
</evidence>
<comment type="catalytic activity">
    <reaction evidence="1">
        <text>ATP + protein L-histidine = ADP + protein N-phospho-L-histidine.</text>
        <dbReference type="EC" id="2.7.13.3"/>
    </reaction>
</comment>
<keyword evidence="10" id="KW-0067">ATP-binding</keyword>
<keyword evidence="5" id="KW-0597">Phosphoprotein</keyword>
<dbReference type="PANTHER" id="PTHR45528">
    <property type="entry name" value="SENSOR HISTIDINE KINASE CPXA"/>
    <property type="match status" value="1"/>
</dbReference>
<dbReference type="InterPro" id="IPR003660">
    <property type="entry name" value="HAMP_dom"/>
</dbReference>
<evidence type="ECO:0000256" key="14">
    <source>
        <dbReference type="ARBA" id="ARBA00023136"/>
    </source>
</evidence>
<gene>
    <name evidence="20" type="ORF">GK047_22050</name>
</gene>
<dbReference type="SUPFAM" id="SSF47384">
    <property type="entry name" value="Homodimeric domain of signal transducing histidine kinase"/>
    <property type="match status" value="1"/>
</dbReference>
<sequence>MIKTLYLRVVLTFSAVVVISILLSFLIAMLLYTNRISTEVLDNLLKVGKQLVTMSNDYQPLEIKSFLEASTKLNDGYSLILFDSSGDNVAFSIQSKNESLNIKAEEVEQVLQGQIYKSMYLNYGYFGEPTRLVVGVPLSVKDKQYALFVMPKFTEESRKQSRTLIITVLLIVLIIGSVLILIASRYIVSPIKKLTLATNRLARGNFNVKVTVKRKDEIGLLAEGFNHMAGELKQLEQMRQDFVSNVSHEIQSPLTSIRGFSKALKQPDLKDEDRLRYLEIIERESERLSRLSENLLKLASLESEHHPFKPTTFDLDEQLRRVAVSYEPQWSAKQLDMDMDLPRVKITADADQLSQVWMNLLGNAIKFTPAEGNIRIQIIPLTDRVRVRIQDSGIGILPEDQERIYERFYKADASRHRESSGSGLGLAIVRKIIELHQGTMDVQSEIDRGTTFTITLPILIHPTKKH</sequence>
<organism evidence="20">
    <name type="scientific">Paenibacillus sp. SYP-B3998</name>
    <dbReference type="NCBI Taxonomy" id="2678564"/>
    <lineage>
        <taxon>Bacteria</taxon>
        <taxon>Bacillati</taxon>
        <taxon>Bacillota</taxon>
        <taxon>Bacilli</taxon>
        <taxon>Bacillales</taxon>
        <taxon>Paenibacillaceae</taxon>
        <taxon>Paenibacillus</taxon>
    </lineage>
</organism>
<keyword evidence="14 17" id="KW-0472">Membrane</keyword>
<feature type="domain" description="Histidine kinase" evidence="18">
    <location>
        <begin position="245"/>
        <end position="460"/>
    </location>
</feature>
<keyword evidence="9" id="KW-0418">Kinase</keyword>
<dbReference type="GO" id="GO:0005524">
    <property type="term" value="F:ATP binding"/>
    <property type="evidence" value="ECO:0007669"/>
    <property type="project" value="UniProtKB-KW"/>
</dbReference>
<dbReference type="GO" id="GO:0000155">
    <property type="term" value="F:phosphorelay sensor kinase activity"/>
    <property type="evidence" value="ECO:0007669"/>
    <property type="project" value="InterPro"/>
</dbReference>
<dbReference type="Gene3D" id="1.10.287.130">
    <property type="match status" value="1"/>
</dbReference>
<comment type="function">
    <text evidence="15">Member of the two-component regulatory system HssS/HssR involved in intracellular heme homeostasis and tempering of staphylococcal virulence. HssS functions as a heme sensor histidine kinase which is autophosphorylated at a histidine residue and transfers its phosphate group to an aspartate residue of HssR. HssR/HssS activates the expression of hrtAB, an efflux pump, in response to extracellular heme, hemin, hemoglobin or blood.</text>
</comment>
<evidence type="ECO:0000256" key="6">
    <source>
        <dbReference type="ARBA" id="ARBA00022679"/>
    </source>
</evidence>
<dbReference type="Gene3D" id="3.30.565.10">
    <property type="entry name" value="Histidine kinase-like ATPase, C-terminal domain"/>
    <property type="match status" value="1"/>
</dbReference>
<reference evidence="20" key="1">
    <citation type="submission" date="2020-02" db="EMBL/GenBank/DDBJ databases">
        <authorList>
            <person name="Shen X.-R."/>
            <person name="Zhang Y.-X."/>
        </authorList>
    </citation>
    <scope>NUCLEOTIDE SEQUENCE</scope>
    <source>
        <strain evidence="20">SYP-B3998</strain>
    </source>
</reference>
<dbReference type="AlphaFoldDB" id="A0A6G4A2I6"/>
<keyword evidence="13" id="KW-0843">Virulence</keyword>
<keyword evidence="7 17" id="KW-0812">Transmembrane</keyword>
<keyword evidence="12" id="KW-0902">Two-component regulatory system</keyword>